<sequence>MNQLPDSEVLRGLLHARINKAHSAGQHRYVDFLLDRLYGLDAQKRRLASQRGSRHRAELPSISPAQDDRSGT</sequence>
<dbReference type="Proteomes" id="UP000179636">
    <property type="component" value="Unassembled WGS sequence"/>
</dbReference>
<proteinExistence type="predicted"/>
<evidence type="ECO:0008006" key="4">
    <source>
        <dbReference type="Google" id="ProtNLM"/>
    </source>
</evidence>
<gene>
    <name evidence="2" type="ORF">BKG61_17560</name>
</gene>
<keyword evidence="3" id="KW-1185">Reference proteome</keyword>
<evidence type="ECO:0000256" key="1">
    <source>
        <dbReference type="SAM" id="MobiDB-lite"/>
    </source>
</evidence>
<dbReference type="AlphaFoldDB" id="A0A1S1JZQ3"/>
<name>A0A1S1JZQ3_9MYCO</name>
<comment type="caution">
    <text evidence="2">The sequence shown here is derived from an EMBL/GenBank/DDBJ whole genome shotgun (WGS) entry which is preliminary data.</text>
</comment>
<reference evidence="2 3" key="1">
    <citation type="submission" date="2016-10" db="EMBL/GenBank/DDBJ databases">
        <title>Evaluation of Human, Animal and Environmental Mycobacterium chelonae Isolates by Core Genome Phylogenomic Analysis, Targeted Gene Comparison, and Anti-microbial Susceptibility Patterns: A Tale of Mistaken Identities.</title>
        <authorList>
            <person name="Fogelson S.B."/>
            <person name="Camus A.C."/>
            <person name="Lorenz W."/>
            <person name="Vasireddy R."/>
            <person name="Vasireddy S."/>
            <person name="Smith T."/>
            <person name="Brown-Elliott B.A."/>
            <person name="Wallace R.J.Jr."/>
            <person name="Hasan N.A."/>
            <person name="Reischl U."/>
            <person name="Sanchez S."/>
        </authorList>
    </citation>
    <scope>NUCLEOTIDE SEQUENCE [LARGE SCALE GENOMIC DNA]</scope>
    <source>
        <strain evidence="2 3">24999</strain>
    </source>
</reference>
<dbReference type="EMBL" id="MLHV01000016">
    <property type="protein sequence ID" value="OHT97099.1"/>
    <property type="molecule type" value="Genomic_DNA"/>
</dbReference>
<accession>A0A1Q9W894</accession>
<organism evidence="2 3">
    <name type="scientific">Mycobacterium syngnathidarum</name>
    <dbReference type="NCBI Taxonomy" id="1908205"/>
    <lineage>
        <taxon>Bacteria</taxon>
        <taxon>Bacillati</taxon>
        <taxon>Actinomycetota</taxon>
        <taxon>Actinomycetes</taxon>
        <taxon>Mycobacteriales</taxon>
        <taxon>Mycobacteriaceae</taxon>
        <taxon>Mycobacterium</taxon>
    </lineage>
</organism>
<protein>
    <recommendedName>
        <fullName evidence="4">Transposase</fullName>
    </recommendedName>
</protein>
<accession>A0A1S1JZQ3</accession>
<evidence type="ECO:0000313" key="3">
    <source>
        <dbReference type="Proteomes" id="UP000179636"/>
    </source>
</evidence>
<feature type="region of interest" description="Disordered" evidence="1">
    <location>
        <begin position="48"/>
        <end position="72"/>
    </location>
</feature>
<evidence type="ECO:0000313" key="2">
    <source>
        <dbReference type="EMBL" id="OHT97099.1"/>
    </source>
</evidence>